<organism evidence="2 3">
    <name type="scientific">Cristinia sonorae</name>
    <dbReference type="NCBI Taxonomy" id="1940300"/>
    <lineage>
        <taxon>Eukaryota</taxon>
        <taxon>Fungi</taxon>
        <taxon>Dikarya</taxon>
        <taxon>Basidiomycota</taxon>
        <taxon>Agaricomycotina</taxon>
        <taxon>Agaricomycetes</taxon>
        <taxon>Agaricomycetidae</taxon>
        <taxon>Agaricales</taxon>
        <taxon>Pleurotineae</taxon>
        <taxon>Stephanosporaceae</taxon>
        <taxon>Cristinia</taxon>
    </lineage>
</organism>
<gene>
    <name evidence="2" type="ORF">BXZ70DRAFT_910408</name>
</gene>
<dbReference type="Proteomes" id="UP000813824">
    <property type="component" value="Unassembled WGS sequence"/>
</dbReference>
<accession>A0A8K0XL30</accession>
<sequence>MSQPARRVTRASNADKHPGAIVKGPPRRSSAEVATEKLAKENKQALSLSPPSVQLLRRYCKGFHRLDISETESFQVQARGLPVSTWTPISKCREKTKNLDHEDVEDEDKLADLDGEELTDNVDGQGKDLAIPGSLMPMQFSREQIAQAIQIAFGAIQTSSASGSSVAQQASHIAESLPEVVANVVNVINSKSLKRQAPGEPAPTDTEGRKEGRGQPDKQAKTYNPPFRIRGKTKCEREQKRLGNNPPPATIAPETTQPLFIVGPSLDASSQATPRSRLCSVWIPSGIPCCNPCKSIPSSAEYIAFVHRTRDPSKNASYSFLPYEEKNKRERSESNTNDSISVWANYKQHEGLKVHHIPEIIHITLTSSLQQSLATVATPSISKKIVAPEKLEGKTDITGTTVDGVIWKLAVKRATEWRSGLTSTAAAITKHMLDDLTPEERIAFAQQAGIEDKTKTFIYASYGEGSRQGAFRSPAMLGIYASHISVVTGSVRKSPAGVNPIGAVALTAAALKQAISFYLTDGNHPVKSSEAAEYKHDATKLFSQASWGHRPNSTLAPYAVNGSPNLSGGPPSIVISSPMSPSALKASNLDVFATELAADNEDDHLNGVKFIADDIEDD</sequence>
<evidence type="ECO:0000313" key="2">
    <source>
        <dbReference type="EMBL" id="KAH8085439.1"/>
    </source>
</evidence>
<proteinExistence type="predicted"/>
<name>A0A8K0XL30_9AGAR</name>
<feature type="region of interest" description="Disordered" evidence="1">
    <location>
        <begin position="192"/>
        <end position="253"/>
    </location>
</feature>
<reference evidence="2" key="1">
    <citation type="journal article" date="2021" name="New Phytol.">
        <title>Evolutionary innovations through gain and loss of genes in the ectomycorrhizal Boletales.</title>
        <authorList>
            <person name="Wu G."/>
            <person name="Miyauchi S."/>
            <person name="Morin E."/>
            <person name="Kuo A."/>
            <person name="Drula E."/>
            <person name="Varga T."/>
            <person name="Kohler A."/>
            <person name="Feng B."/>
            <person name="Cao Y."/>
            <person name="Lipzen A."/>
            <person name="Daum C."/>
            <person name="Hundley H."/>
            <person name="Pangilinan J."/>
            <person name="Johnson J."/>
            <person name="Barry K."/>
            <person name="LaButti K."/>
            <person name="Ng V."/>
            <person name="Ahrendt S."/>
            <person name="Min B."/>
            <person name="Choi I.G."/>
            <person name="Park H."/>
            <person name="Plett J.M."/>
            <person name="Magnuson J."/>
            <person name="Spatafora J.W."/>
            <person name="Nagy L.G."/>
            <person name="Henrissat B."/>
            <person name="Grigoriev I.V."/>
            <person name="Yang Z.L."/>
            <person name="Xu J."/>
            <person name="Martin F.M."/>
        </authorList>
    </citation>
    <scope>NUCLEOTIDE SEQUENCE</scope>
    <source>
        <strain evidence="2">KKN 215</strain>
    </source>
</reference>
<feature type="compositionally biased region" description="Basic and acidic residues" evidence="1">
    <location>
        <begin position="206"/>
        <end position="220"/>
    </location>
</feature>
<feature type="region of interest" description="Disordered" evidence="1">
    <location>
        <begin position="1"/>
        <end position="35"/>
    </location>
</feature>
<evidence type="ECO:0000313" key="3">
    <source>
        <dbReference type="Proteomes" id="UP000813824"/>
    </source>
</evidence>
<protein>
    <submittedName>
        <fullName evidence="2">Uncharacterized protein</fullName>
    </submittedName>
</protein>
<keyword evidence="3" id="KW-1185">Reference proteome</keyword>
<comment type="caution">
    <text evidence="2">The sequence shown here is derived from an EMBL/GenBank/DDBJ whole genome shotgun (WGS) entry which is preliminary data.</text>
</comment>
<dbReference type="AlphaFoldDB" id="A0A8K0XL30"/>
<dbReference type="EMBL" id="JAEVFJ010000044">
    <property type="protein sequence ID" value="KAH8085439.1"/>
    <property type="molecule type" value="Genomic_DNA"/>
</dbReference>
<evidence type="ECO:0000256" key="1">
    <source>
        <dbReference type="SAM" id="MobiDB-lite"/>
    </source>
</evidence>